<dbReference type="EMBL" id="JANJQO010001890">
    <property type="protein sequence ID" value="KAJ2968833.1"/>
    <property type="molecule type" value="Genomic_DNA"/>
</dbReference>
<gene>
    <name evidence="1" type="ORF">NQ176_g8986</name>
</gene>
<sequence>MFHFQGAFYPESNYPAAMERDVAGRRQISSKMAQLSPAGSAPPHALEESAWLDDLRLGLQVQVQVATPEPPIRRPFQLTQGRAKPLCCIMGSIPEEKTPIDVAIIGGGIGGLALSIGLQQYSHIRVRIFEAAPMFYEIGGEVVRINL</sequence>
<accession>A0ACC1MQ54</accession>
<evidence type="ECO:0000313" key="1">
    <source>
        <dbReference type="EMBL" id="KAJ2968833.1"/>
    </source>
</evidence>
<comment type="caution">
    <text evidence="1">The sequence shown here is derived from an EMBL/GenBank/DDBJ whole genome shotgun (WGS) entry which is preliminary data.</text>
</comment>
<keyword evidence="2" id="KW-1185">Reference proteome</keyword>
<protein>
    <submittedName>
        <fullName evidence="1">Uncharacterized protein</fullName>
    </submittedName>
</protein>
<proteinExistence type="predicted"/>
<dbReference type="Proteomes" id="UP001143910">
    <property type="component" value="Unassembled WGS sequence"/>
</dbReference>
<organism evidence="1 2">
    <name type="scientific">Zarea fungicola</name>
    <dbReference type="NCBI Taxonomy" id="93591"/>
    <lineage>
        <taxon>Eukaryota</taxon>
        <taxon>Fungi</taxon>
        <taxon>Dikarya</taxon>
        <taxon>Ascomycota</taxon>
        <taxon>Pezizomycotina</taxon>
        <taxon>Sordariomycetes</taxon>
        <taxon>Hypocreomycetidae</taxon>
        <taxon>Hypocreales</taxon>
        <taxon>Cordycipitaceae</taxon>
        <taxon>Zarea</taxon>
    </lineage>
</organism>
<evidence type="ECO:0000313" key="2">
    <source>
        <dbReference type="Proteomes" id="UP001143910"/>
    </source>
</evidence>
<name>A0ACC1MQ54_9HYPO</name>
<reference evidence="1" key="1">
    <citation type="submission" date="2022-08" db="EMBL/GenBank/DDBJ databases">
        <title>Genome Sequence of Lecanicillium fungicola.</title>
        <authorList>
            <person name="Buettner E."/>
        </authorList>
    </citation>
    <scope>NUCLEOTIDE SEQUENCE</scope>
    <source>
        <strain evidence="1">Babe33</strain>
    </source>
</reference>